<sequence>MTIREIVTTLSDMAFEEDTPFSKLQEIRQKHLNKRPYTYHMFSTKSIKDDYAYHSGGRKEFQFNIGEDWFQDEPVLRYGLAFSLNEDRTLNDFDEEFRSKIERFNDFLQTNPARFDDMSMWYYEKGDFAQYYKEVQPIDDEMFQAENFIFVGKYLSKEITEINFKDIENILKTFDSIMDIYEKVEFGDQEIEKRIARLTWNTNGWIKPSGETGKSKNNKTHEGRYGYGHEEWLLDTSKLIDGFHYGFLEPIRQQQQAFERKKYNIWLYTIDSTTKKRYWIGEIDNVEIINGTEAENIKEIYLKNKWYSEMHSQIIECQANDEGFSEWNGIDLFNVRFKPKDVRFNSDYIELSKDNHIYAQSRYNFTKFTEGFSPNSLLKGFEFIIDTVSDDTKEEKIDGVGKTTYYREPKAIEITFVHKAISDGLKCELIRKFGEKNVSAENGAGYGNNSIDMVVKCEDHYIFYEIKAYNSSRSCIREALGQLLEYSCWINNATAAKLVVVSQKLGDTDDSIKYVQHLRSLYSLPIYFQTYDLVTKELSPEF</sequence>
<evidence type="ECO:0000313" key="1">
    <source>
        <dbReference type="EMBL" id="MCX8530863.1"/>
    </source>
</evidence>
<proteinExistence type="predicted"/>
<organism evidence="1 2">
    <name type="scientific">Chryseobacterium luquanense</name>
    <dbReference type="NCBI Taxonomy" id="2983766"/>
    <lineage>
        <taxon>Bacteria</taxon>
        <taxon>Pseudomonadati</taxon>
        <taxon>Bacteroidota</taxon>
        <taxon>Flavobacteriia</taxon>
        <taxon>Flavobacteriales</taxon>
        <taxon>Weeksellaceae</taxon>
        <taxon>Chryseobacterium group</taxon>
        <taxon>Chryseobacterium</taxon>
    </lineage>
</organism>
<dbReference type="EMBL" id="JAOVZV010000001">
    <property type="protein sequence ID" value="MCX8530863.1"/>
    <property type="molecule type" value="Genomic_DNA"/>
</dbReference>
<gene>
    <name evidence="1" type="ORF">OEA66_00700</name>
</gene>
<accession>A0ABT3XY93</accession>
<reference evidence="1" key="1">
    <citation type="submission" date="2022-10" db="EMBL/GenBank/DDBJ databases">
        <title>Chryseobacterium sp. nov., a novel bacterial species.</title>
        <authorList>
            <person name="Cao Y."/>
        </authorList>
    </citation>
    <scope>NUCLEOTIDE SEQUENCE</scope>
    <source>
        <strain evidence="1">KC 927</strain>
    </source>
</reference>
<evidence type="ECO:0000313" key="2">
    <source>
        <dbReference type="Proteomes" id="UP001070176"/>
    </source>
</evidence>
<keyword evidence="2" id="KW-1185">Reference proteome</keyword>
<dbReference type="RefSeq" id="WP_267279539.1">
    <property type="nucleotide sequence ID" value="NZ_JAOVZV010000001.1"/>
</dbReference>
<evidence type="ECO:0008006" key="3">
    <source>
        <dbReference type="Google" id="ProtNLM"/>
    </source>
</evidence>
<name>A0ABT3XY93_9FLAO</name>
<protein>
    <recommendedName>
        <fullName evidence="3">Restriction endonuclease type IV Mrr domain-containing protein</fullName>
    </recommendedName>
</protein>
<dbReference type="Proteomes" id="UP001070176">
    <property type="component" value="Unassembled WGS sequence"/>
</dbReference>
<comment type="caution">
    <text evidence="1">The sequence shown here is derived from an EMBL/GenBank/DDBJ whole genome shotgun (WGS) entry which is preliminary data.</text>
</comment>